<keyword evidence="4" id="KW-0804">Transcription</keyword>
<dbReference type="InterPro" id="IPR041490">
    <property type="entry name" value="KstR2_TetR_C"/>
</dbReference>
<dbReference type="PROSITE" id="PS50977">
    <property type="entry name" value="HTH_TETR_2"/>
    <property type="match status" value="1"/>
</dbReference>
<keyword evidence="8" id="KW-1185">Reference proteome</keyword>
<dbReference type="Pfam" id="PF00440">
    <property type="entry name" value="TetR_N"/>
    <property type="match status" value="1"/>
</dbReference>
<keyword evidence="1" id="KW-0678">Repressor</keyword>
<name>A0A8J3PPL8_9ACTN</name>
<dbReference type="SUPFAM" id="SSF46689">
    <property type="entry name" value="Homeodomain-like"/>
    <property type="match status" value="1"/>
</dbReference>
<keyword evidence="2" id="KW-0805">Transcription regulation</keyword>
<dbReference type="InterPro" id="IPR001647">
    <property type="entry name" value="HTH_TetR"/>
</dbReference>
<dbReference type="Pfam" id="PF17932">
    <property type="entry name" value="TetR_C_24"/>
    <property type="match status" value="1"/>
</dbReference>
<dbReference type="EMBL" id="BONU01000043">
    <property type="protein sequence ID" value="GIG76038.1"/>
    <property type="molecule type" value="Genomic_DNA"/>
</dbReference>
<evidence type="ECO:0000256" key="4">
    <source>
        <dbReference type="ARBA" id="ARBA00023163"/>
    </source>
</evidence>
<proteinExistence type="predicted"/>
<protein>
    <recommendedName>
        <fullName evidence="6">HTH tetR-type domain-containing protein</fullName>
    </recommendedName>
</protein>
<dbReference type="Gene3D" id="1.10.10.60">
    <property type="entry name" value="Homeodomain-like"/>
    <property type="match status" value="1"/>
</dbReference>
<dbReference type="AlphaFoldDB" id="A0A8J3PPL8"/>
<dbReference type="PANTHER" id="PTHR30055">
    <property type="entry name" value="HTH-TYPE TRANSCRIPTIONAL REGULATOR RUTR"/>
    <property type="match status" value="1"/>
</dbReference>
<dbReference type="InterPro" id="IPR023772">
    <property type="entry name" value="DNA-bd_HTH_TetR-type_CS"/>
</dbReference>
<dbReference type="GO" id="GO:0000976">
    <property type="term" value="F:transcription cis-regulatory region binding"/>
    <property type="evidence" value="ECO:0007669"/>
    <property type="project" value="TreeGrafter"/>
</dbReference>
<dbReference type="InterPro" id="IPR009057">
    <property type="entry name" value="Homeodomain-like_sf"/>
</dbReference>
<dbReference type="PANTHER" id="PTHR30055:SF175">
    <property type="entry name" value="HTH-TYPE TRANSCRIPTIONAL REPRESSOR KSTR2"/>
    <property type="match status" value="1"/>
</dbReference>
<dbReference type="SUPFAM" id="SSF48498">
    <property type="entry name" value="Tetracyclin repressor-like, C-terminal domain"/>
    <property type="match status" value="1"/>
</dbReference>
<dbReference type="PROSITE" id="PS01081">
    <property type="entry name" value="HTH_TETR_1"/>
    <property type="match status" value="1"/>
</dbReference>
<dbReference type="GO" id="GO:0003700">
    <property type="term" value="F:DNA-binding transcription factor activity"/>
    <property type="evidence" value="ECO:0007669"/>
    <property type="project" value="TreeGrafter"/>
</dbReference>
<dbReference type="InterPro" id="IPR050109">
    <property type="entry name" value="HTH-type_TetR-like_transc_reg"/>
</dbReference>
<evidence type="ECO:0000256" key="2">
    <source>
        <dbReference type="ARBA" id="ARBA00023015"/>
    </source>
</evidence>
<dbReference type="RefSeq" id="WP_168079938.1">
    <property type="nucleotide sequence ID" value="NZ_BAAAQJ010000016.1"/>
</dbReference>
<evidence type="ECO:0000313" key="7">
    <source>
        <dbReference type="EMBL" id="GIG76038.1"/>
    </source>
</evidence>
<evidence type="ECO:0000313" key="8">
    <source>
        <dbReference type="Proteomes" id="UP000653674"/>
    </source>
</evidence>
<accession>A0A8J3PPL8</accession>
<comment type="caution">
    <text evidence="7">The sequence shown here is derived from an EMBL/GenBank/DDBJ whole genome shotgun (WGS) entry which is preliminary data.</text>
</comment>
<dbReference type="Proteomes" id="UP000653674">
    <property type="component" value="Unassembled WGS sequence"/>
</dbReference>
<evidence type="ECO:0000256" key="1">
    <source>
        <dbReference type="ARBA" id="ARBA00022491"/>
    </source>
</evidence>
<feature type="DNA-binding region" description="H-T-H motif" evidence="5">
    <location>
        <begin position="27"/>
        <end position="46"/>
    </location>
</feature>
<sequence>MALSPVQGRLLDAAVSLFATQGFDATSVQEIVARAAVTKGAMYHYFRSKDDLLYEIYHRLISEQLAHLDGILAAGGVPGDVIRALIVDLVETTTARLAEAAVFAREMHKLPTEPMAALRAQRRRYHEAFRDLVARGQADGTFAAVASADTVTLVVFGVVNQLPQWYQPGGPTSPRQLADEIADFVLAGLSPSGVAEG</sequence>
<feature type="domain" description="HTH tetR-type" evidence="6">
    <location>
        <begin position="4"/>
        <end position="64"/>
    </location>
</feature>
<dbReference type="Gene3D" id="1.10.357.10">
    <property type="entry name" value="Tetracycline Repressor, domain 2"/>
    <property type="match status" value="1"/>
</dbReference>
<evidence type="ECO:0000256" key="3">
    <source>
        <dbReference type="ARBA" id="ARBA00023125"/>
    </source>
</evidence>
<reference evidence="7" key="1">
    <citation type="submission" date="2021-01" db="EMBL/GenBank/DDBJ databases">
        <title>Whole genome shotgun sequence of Planosporangium flavigriseum NBRC 105377.</title>
        <authorList>
            <person name="Komaki H."/>
            <person name="Tamura T."/>
        </authorList>
    </citation>
    <scope>NUCLEOTIDE SEQUENCE</scope>
    <source>
        <strain evidence="7">NBRC 105377</strain>
    </source>
</reference>
<dbReference type="PRINTS" id="PR00455">
    <property type="entry name" value="HTHTETR"/>
</dbReference>
<evidence type="ECO:0000256" key="5">
    <source>
        <dbReference type="PROSITE-ProRule" id="PRU00335"/>
    </source>
</evidence>
<organism evidence="7 8">
    <name type="scientific">Planosporangium flavigriseum</name>
    <dbReference type="NCBI Taxonomy" id="373681"/>
    <lineage>
        <taxon>Bacteria</taxon>
        <taxon>Bacillati</taxon>
        <taxon>Actinomycetota</taxon>
        <taxon>Actinomycetes</taxon>
        <taxon>Micromonosporales</taxon>
        <taxon>Micromonosporaceae</taxon>
        <taxon>Planosporangium</taxon>
    </lineage>
</organism>
<dbReference type="InterPro" id="IPR036271">
    <property type="entry name" value="Tet_transcr_reg_TetR-rel_C_sf"/>
</dbReference>
<keyword evidence="3 5" id="KW-0238">DNA-binding</keyword>
<gene>
    <name evidence="7" type="ORF">Pfl04_44420</name>
</gene>
<evidence type="ECO:0000259" key="6">
    <source>
        <dbReference type="PROSITE" id="PS50977"/>
    </source>
</evidence>